<dbReference type="EMBL" id="FOVP01000016">
    <property type="protein sequence ID" value="SFO12037.1"/>
    <property type="molecule type" value="Genomic_DNA"/>
</dbReference>
<feature type="transmembrane region" description="Helical" evidence="1">
    <location>
        <begin position="12"/>
        <end position="29"/>
    </location>
</feature>
<feature type="transmembrane region" description="Helical" evidence="1">
    <location>
        <begin position="109"/>
        <end position="131"/>
    </location>
</feature>
<keyword evidence="1" id="KW-1133">Transmembrane helix</keyword>
<keyword evidence="1" id="KW-0812">Transmembrane</keyword>
<feature type="transmembrane region" description="Helical" evidence="1">
    <location>
        <begin position="137"/>
        <end position="157"/>
    </location>
</feature>
<keyword evidence="3" id="KW-1185">Reference proteome</keyword>
<accession>A0A1I5EKJ7</accession>
<evidence type="ECO:0000256" key="1">
    <source>
        <dbReference type="SAM" id="Phobius"/>
    </source>
</evidence>
<dbReference type="AlphaFoldDB" id="A0A1I5EKJ7"/>
<dbReference type="STRING" id="1005928.SAMN04487859_11671"/>
<dbReference type="Proteomes" id="UP000198599">
    <property type="component" value="Unassembled WGS sequence"/>
</dbReference>
<dbReference type="OrthoDB" id="7629477at2"/>
<name>A0A1I5EKJ7_9RHOB</name>
<reference evidence="3" key="1">
    <citation type="submission" date="2016-10" db="EMBL/GenBank/DDBJ databases">
        <authorList>
            <person name="Varghese N."/>
            <person name="Submissions S."/>
        </authorList>
    </citation>
    <scope>NUCLEOTIDE SEQUENCE [LARGE SCALE GENOMIC DNA]</scope>
    <source>
        <strain evidence="3">DSM 28463</strain>
    </source>
</reference>
<protein>
    <submittedName>
        <fullName evidence="2">Rod shape-determining protein MreD</fullName>
    </submittedName>
</protein>
<sequence>MADRFIQRYWLMRALYLILCTFLIFMHLLPMNIQPSNWAGPDLILAITFAWVLRRPDYVPILLIALVALAMDLLFQRPPGLWAAFVVIGAETLRNRAPMLRDLSFAAEWASVASTLVGITLAYRLVLAVLMVDQAPLGLSLMQLVFTLMIYPVVAFLSHTVMGVRKLTRGDIDAMGKRI</sequence>
<dbReference type="RefSeq" id="WP_092840367.1">
    <property type="nucleotide sequence ID" value="NZ_FOVP01000016.1"/>
</dbReference>
<feature type="transmembrane region" description="Helical" evidence="1">
    <location>
        <begin position="58"/>
        <end position="75"/>
    </location>
</feature>
<keyword evidence="1" id="KW-0472">Membrane</keyword>
<evidence type="ECO:0000313" key="2">
    <source>
        <dbReference type="EMBL" id="SFO12037.1"/>
    </source>
</evidence>
<gene>
    <name evidence="2" type="ORF">SAMN04487859_11671</name>
</gene>
<organism evidence="2 3">
    <name type="scientific">Roseovarius lutimaris</name>
    <dbReference type="NCBI Taxonomy" id="1005928"/>
    <lineage>
        <taxon>Bacteria</taxon>
        <taxon>Pseudomonadati</taxon>
        <taxon>Pseudomonadota</taxon>
        <taxon>Alphaproteobacteria</taxon>
        <taxon>Rhodobacterales</taxon>
        <taxon>Roseobacteraceae</taxon>
        <taxon>Roseovarius</taxon>
    </lineage>
</organism>
<proteinExistence type="predicted"/>
<evidence type="ECO:0000313" key="3">
    <source>
        <dbReference type="Proteomes" id="UP000198599"/>
    </source>
</evidence>